<evidence type="ECO:0000256" key="1">
    <source>
        <dbReference type="ARBA" id="ARBA00022614"/>
    </source>
</evidence>
<dbReference type="SMART" id="SM00369">
    <property type="entry name" value="LRR_TYP"/>
    <property type="match status" value="5"/>
</dbReference>
<keyword evidence="3" id="KW-0677">Repeat</keyword>
<dbReference type="InterPro" id="IPR050328">
    <property type="entry name" value="Dev_Immune_Receptor"/>
</dbReference>
<keyword evidence="2" id="KW-0732">Signal</keyword>
<evidence type="ECO:0000313" key="5">
    <source>
        <dbReference type="Proteomes" id="UP001516400"/>
    </source>
</evidence>
<comment type="caution">
    <text evidence="4">The sequence shown here is derived from an EMBL/GenBank/DDBJ whole genome shotgun (WGS) entry which is preliminary data.</text>
</comment>
<sequence>MEMGIKVNTVLIADNMTDLQLVNRIWNLFNKQTNLTKLTLLLRPEVPTFSIPTKTLNSMRKLEHFTIFFGHIHELPSFAFSAHLKEIIITGSGITRIAKHCFHNLPNLELLQLNENAICELRQDMFVRLPSLKKLILCNNNISCIQDGTFSYLTNLTELHLDSNSLVSLPNVIFEELGHLKALMLDKNKFECFDDYFFKPLGC</sequence>
<dbReference type="Pfam" id="PF13855">
    <property type="entry name" value="LRR_8"/>
    <property type="match status" value="1"/>
</dbReference>
<dbReference type="Gene3D" id="3.80.10.10">
    <property type="entry name" value="Ribonuclease Inhibitor"/>
    <property type="match status" value="1"/>
</dbReference>
<dbReference type="InterPro" id="IPR003591">
    <property type="entry name" value="Leu-rich_rpt_typical-subtyp"/>
</dbReference>
<name>A0ABD2MML6_9CUCU</name>
<dbReference type="PANTHER" id="PTHR24373:SF370">
    <property type="entry name" value="FISH-LIPS, ISOFORM E"/>
    <property type="match status" value="1"/>
</dbReference>
<gene>
    <name evidence="4" type="ORF">HHI36_024212</name>
</gene>
<keyword evidence="5" id="KW-1185">Reference proteome</keyword>
<dbReference type="PROSITE" id="PS51450">
    <property type="entry name" value="LRR"/>
    <property type="match status" value="1"/>
</dbReference>
<evidence type="ECO:0000313" key="4">
    <source>
        <dbReference type="EMBL" id="KAL3267625.1"/>
    </source>
</evidence>
<accession>A0ABD2MML6</accession>
<evidence type="ECO:0000256" key="2">
    <source>
        <dbReference type="ARBA" id="ARBA00022729"/>
    </source>
</evidence>
<dbReference type="AlphaFoldDB" id="A0ABD2MML6"/>
<dbReference type="InterPro" id="IPR032675">
    <property type="entry name" value="LRR_dom_sf"/>
</dbReference>
<organism evidence="4 5">
    <name type="scientific">Cryptolaemus montrouzieri</name>
    <dbReference type="NCBI Taxonomy" id="559131"/>
    <lineage>
        <taxon>Eukaryota</taxon>
        <taxon>Metazoa</taxon>
        <taxon>Ecdysozoa</taxon>
        <taxon>Arthropoda</taxon>
        <taxon>Hexapoda</taxon>
        <taxon>Insecta</taxon>
        <taxon>Pterygota</taxon>
        <taxon>Neoptera</taxon>
        <taxon>Endopterygota</taxon>
        <taxon>Coleoptera</taxon>
        <taxon>Polyphaga</taxon>
        <taxon>Cucujiformia</taxon>
        <taxon>Coccinelloidea</taxon>
        <taxon>Coccinellidae</taxon>
        <taxon>Scymninae</taxon>
        <taxon>Scymnini</taxon>
        <taxon>Cryptolaemus</taxon>
    </lineage>
</organism>
<dbReference type="InterPro" id="IPR001611">
    <property type="entry name" value="Leu-rich_rpt"/>
</dbReference>
<reference evidence="4 5" key="1">
    <citation type="journal article" date="2021" name="BMC Biol.">
        <title>Horizontally acquired antibacterial genes associated with adaptive radiation of ladybird beetles.</title>
        <authorList>
            <person name="Li H.S."/>
            <person name="Tang X.F."/>
            <person name="Huang Y.H."/>
            <person name="Xu Z.Y."/>
            <person name="Chen M.L."/>
            <person name="Du X.Y."/>
            <person name="Qiu B.Y."/>
            <person name="Chen P.T."/>
            <person name="Zhang W."/>
            <person name="Slipinski A."/>
            <person name="Escalona H.E."/>
            <person name="Waterhouse R.M."/>
            <person name="Zwick A."/>
            <person name="Pang H."/>
        </authorList>
    </citation>
    <scope>NUCLEOTIDE SEQUENCE [LARGE SCALE GENOMIC DNA]</scope>
    <source>
        <strain evidence="4">SYSU2018</strain>
    </source>
</reference>
<evidence type="ECO:0000256" key="3">
    <source>
        <dbReference type="ARBA" id="ARBA00022737"/>
    </source>
</evidence>
<keyword evidence="1" id="KW-0433">Leucine-rich repeat</keyword>
<dbReference type="SUPFAM" id="SSF52058">
    <property type="entry name" value="L domain-like"/>
    <property type="match status" value="1"/>
</dbReference>
<proteinExistence type="predicted"/>
<dbReference type="EMBL" id="JABFTP020000010">
    <property type="protein sequence ID" value="KAL3267625.1"/>
    <property type="molecule type" value="Genomic_DNA"/>
</dbReference>
<dbReference type="Proteomes" id="UP001516400">
    <property type="component" value="Unassembled WGS sequence"/>
</dbReference>
<protein>
    <submittedName>
        <fullName evidence="4">Uncharacterized protein</fullName>
    </submittedName>
</protein>
<dbReference type="PANTHER" id="PTHR24373">
    <property type="entry name" value="SLIT RELATED LEUCINE-RICH REPEAT NEURONAL PROTEIN"/>
    <property type="match status" value="1"/>
</dbReference>